<dbReference type="Pfam" id="PF02036">
    <property type="entry name" value="SCP2"/>
    <property type="match status" value="1"/>
</dbReference>
<dbReference type="AlphaFoldDB" id="A0A2G9RNW3"/>
<keyword evidence="3" id="KW-1185">Reference proteome</keyword>
<sequence length="107" mass="11419">MTSQLEGILSESLVSEVGSSYQLIVTRNSGESVSYFIDLTSGSGSSGWGVFPGNPDVTLMMTETDLMCLIKGDLSPMTAYAAGRLQVIGDLRTALQLEKVLQRIAGR</sequence>
<gene>
    <name evidence="2" type="ORF">AB205_0168350</name>
</gene>
<dbReference type="OrthoDB" id="3592703at2759"/>
<dbReference type="SUPFAM" id="SSF55718">
    <property type="entry name" value="SCP-like"/>
    <property type="match status" value="1"/>
</dbReference>
<evidence type="ECO:0000313" key="2">
    <source>
        <dbReference type="EMBL" id="PIO29599.1"/>
    </source>
</evidence>
<dbReference type="Proteomes" id="UP000228934">
    <property type="component" value="Unassembled WGS sequence"/>
</dbReference>
<dbReference type="EMBL" id="KV936265">
    <property type="protein sequence ID" value="PIO29599.1"/>
    <property type="molecule type" value="Genomic_DNA"/>
</dbReference>
<organism evidence="2 3">
    <name type="scientific">Aquarana catesbeiana</name>
    <name type="common">American bullfrog</name>
    <name type="synonym">Rana catesbeiana</name>
    <dbReference type="NCBI Taxonomy" id="8400"/>
    <lineage>
        <taxon>Eukaryota</taxon>
        <taxon>Metazoa</taxon>
        <taxon>Chordata</taxon>
        <taxon>Craniata</taxon>
        <taxon>Vertebrata</taxon>
        <taxon>Euteleostomi</taxon>
        <taxon>Amphibia</taxon>
        <taxon>Batrachia</taxon>
        <taxon>Anura</taxon>
        <taxon>Neobatrachia</taxon>
        <taxon>Ranoidea</taxon>
        <taxon>Ranidae</taxon>
        <taxon>Aquarana</taxon>
    </lineage>
</organism>
<proteinExistence type="predicted"/>
<dbReference type="Gene3D" id="3.30.1050.10">
    <property type="entry name" value="SCP2 sterol-binding domain"/>
    <property type="match status" value="1"/>
</dbReference>
<evidence type="ECO:0000259" key="1">
    <source>
        <dbReference type="Pfam" id="PF02036"/>
    </source>
</evidence>
<protein>
    <recommendedName>
        <fullName evidence="1">SCP2 domain-containing protein</fullName>
    </recommendedName>
</protein>
<reference evidence="3" key="1">
    <citation type="journal article" date="2017" name="Nat. Commun.">
        <title>The North American bullfrog draft genome provides insight into hormonal regulation of long noncoding RNA.</title>
        <authorList>
            <person name="Hammond S.A."/>
            <person name="Warren R.L."/>
            <person name="Vandervalk B.P."/>
            <person name="Kucuk E."/>
            <person name="Khan H."/>
            <person name="Gibb E.A."/>
            <person name="Pandoh P."/>
            <person name="Kirk H."/>
            <person name="Zhao Y."/>
            <person name="Jones M."/>
            <person name="Mungall A.J."/>
            <person name="Coope R."/>
            <person name="Pleasance S."/>
            <person name="Moore R.A."/>
            <person name="Holt R.A."/>
            <person name="Round J.M."/>
            <person name="Ohora S."/>
            <person name="Walle B.V."/>
            <person name="Veldhoen N."/>
            <person name="Helbing C.C."/>
            <person name="Birol I."/>
        </authorList>
    </citation>
    <scope>NUCLEOTIDE SEQUENCE [LARGE SCALE GENOMIC DNA]</scope>
</reference>
<dbReference type="PANTHER" id="PTHR10094:SF25">
    <property type="entry name" value="SCP2 STEROL-BINDING DOMAIN-CONTAINING PROTEIN 1"/>
    <property type="match status" value="1"/>
</dbReference>
<dbReference type="PANTHER" id="PTHR10094">
    <property type="entry name" value="STEROL CARRIER PROTEIN 2 SCP-2 FAMILY PROTEIN"/>
    <property type="match status" value="1"/>
</dbReference>
<name>A0A2G9RNW3_AQUCT</name>
<accession>A0A2G9RNW3</accession>
<dbReference type="InterPro" id="IPR036527">
    <property type="entry name" value="SCP2_sterol-bd_dom_sf"/>
</dbReference>
<dbReference type="InterPro" id="IPR003033">
    <property type="entry name" value="SCP2_sterol-bd_dom"/>
</dbReference>
<dbReference type="GO" id="GO:0005829">
    <property type="term" value="C:cytosol"/>
    <property type="evidence" value="ECO:0007669"/>
    <property type="project" value="TreeGrafter"/>
</dbReference>
<feature type="domain" description="SCP2" evidence="1">
    <location>
        <begin position="12"/>
        <end position="102"/>
    </location>
</feature>
<evidence type="ECO:0000313" key="3">
    <source>
        <dbReference type="Proteomes" id="UP000228934"/>
    </source>
</evidence>